<dbReference type="KEGG" id="bayd:BSPP4475_08490"/>
<dbReference type="GO" id="GO:0010181">
    <property type="term" value="F:FMN binding"/>
    <property type="evidence" value="ECO:0007669"/>
    <property type="project" value="TreeGrafter"/>
</dbReference>
<dbReference type="Proteomes" id="UP001189619">
    <property type="component" value="Chromosome"/>
</dbReference>
<keyword evidence="3" id="KW-0560">Oxidoreductase</keyword>
<dbReference type="PANTHER" id="PTHR30543:SF21">
    <property type="entry name" value="NAD(P)H-DEPENDENT FMN REDUCTASE LOT6"/>
    <property type="match status" value="1"/>
</dbReference>
<reference evidence="3" key="1">
    <citation type="submission" date="2023-07" db="EMBL/GenBank/DDBJ databases">
        <authorList>
            <person name="Ivanov I."/>
            <person name="Teneva D."/>
            <person name="Stoikov I."/>
        </authorList>
    </citation>
    <scope>NUCLEOTIDE SEQUENCE</scope>
    <source>
        <strain evidence="3">4475</strain>
    </source>
</reference>
<dbReference type="AlphaFoldDB" id="A0AA48M8R7"/>
<dbReference type="GO" id="GO:0050446">
    <property type="term" value="F:azobenzene reductase (NADP+) activity"/>
    <property type="evidence" value="ECO:0007669"/>
    <property type="project" value="UniProtKB-EC"/>
</dbReference>
<proteinExistence type="inferred from homology"/>
<evidence type="ECO:0000313" key="3">
    <source>
        <dbReference type="EMBL" id="CAJ1002351.1"/>
    </source>
</evidence>
<dbReference type="GO" id="GO:0005829">
    <property type="term" value="C:cytosol"/>
    <property type="evidence" value="ECO:0007669"/>
    <property type="project" value="TreeGrafter"/>
</dbReference>
<dbReference type="EMBL" id="OY569118">
    <property type="protein sequence ID" value="CAJ1002351.1"/>
    <property type="molecule type" value="Genomic_DNA"/>
</dbReference>
<organism evidence="3 4">
    <name type="scientific">Brevibacillus aydinogluensis</name>
    <dbReference type="NCBI Taxonomy" id="927786"/>
    <lineage>
        <taxon>Bacteria</taxon>
        <taxon>Bacillati</taxon>
        <taxon>Bacillota</taxon>
        <taxon>Bacilli</taxon>
        <taxon>Bacillales</taxon>
        <taxon>Paenibacillaceae</taxon>
        <taxon>Brevibacillus</taxon>
    </lineage>
</organism>
<dbReference type="Pfam" id="PF03358">
    <property type="entry name" value="FMN_red"/>
    <property type="match status" value="1"/>
</dbReference>
<dbReference type="EC" id="1.7.1.6" evidence="3"/>
<feature type="domain" description="NADPH-dependent FMN reductase-like" evidence="2">
    <location>
        <begin position="3"/>
        <end position="144"/>
    </location>
</feature>
<accession>A0AA48M8R7</accession>
<evidence type="ECO:0000313" key="4">
    <source>
        <dbReference type="Proteomes" id="UP001189619"/>
    </source>
</evidence>
<dbReference type="InterPro" id="IPR029039">
    <property type="entry name" value="Flavoprotein-like_sf"/>
</dbReference>
<evidence type="ECO:0000259" key="2">
    <source>
        <dbReference type="Pfam" id="PF03358"/>
    </source>
</evidence>
<dbReference type="SUPFAM" id="SSF52218">
    <property type="entry name" value="Flavoproteins"/>
    <property type="match status" value="1"/>
</dbReference>
<protein>
    <submittedName>
        <fullName evidence="3">FMN-dependent NADH-azoreductase</fullName>
        <ecNumber evidence="3">1.7.1.6</ecNumber>
    </submittedName>
</protein>
<gene>
    <name evidence="3" type="ORF">BSPP4475_08490</name>
</gene>
<comment type="similarity">
    <text evidence="1">Belongs to the azoreductase type 2 family.</text>
</comment>
<keyword evidence="4" id="KW-1185">Reference proteome</keyword>
<dbReference type="InterPro" id="IPR050712">
    <property type="entry name" value="NAD(P)H-dep_reductase"/>
</dbReference>
<dbReference type="PANTHER" id="PTHR30543">
    <property type="entry name" value="CHROMATE REDUCTASE"/>
    <property type="match status" value="1"/>
</dbReference>
<evidence type="ECO:0000256" key="1">
    <source>
        <dbReference type="ARBA" id="ARBA00009428"/>
    </source>
</evidence>
<dbReference type="Gene3D" id="3.40.50.360">
    <property type="match status" value="1"/>
</dbReference>
<dbReference type="RefSeq" id="WP_171564568.1">
    <property type="nucleotide sequence ID" value="NZ_JAUSVZ010000003.1"/>
</dbReference>
<name>A0AA48M8R7_9BACL</name>
<sequence length="185" mass="20586">MAKIVLINGSMNPESVTKRVLNLFAKLLQKQGHETELICVAETNFPLFSFTVPQTDKMIEISEKIKQADAFIVGSPEYHGGYTGALKNLLDYQDGSGFKHKPIALLAVSGGLKAGILTLMSLRQVFRTLHANVIPEEIAISSEHELDENGQLNEACRKRVQSVIAGLQRELNVLSLRNRVEMERR</sequence>
<dbReference type="InterPro" id="IPR005025">
    <property type="entry name" value="FMN_Rdtase-like_dom"/>
</dbReference>